<dbReference type="EMBL" id="JAPEIS010000014">
    <property type="protein sequence ID" value="KAJ8059801.1"/>
    <property type="molecule type" value="Genomic_DNA"/>
</dbReference>
<dbReference type="PANTHER" id="PTHR35910:SF1">
    <property type="entry name" value="2EXR DOMAIN-CONTAINING PROTEIN"/>
    <property type="match status" value="1"/>
</dbReference>
<protein>
    <recommendedName>
        <fullName evidence="1">2EXR domain-containing protein</fullName>
    </recommendedName>
</protein>
<organism evidence="2 3">
    <name type="scientific">Sclerotinia nivalis</name>
    <dbReference type="NCBI Taxonomy" id="352851"/>
    <lineage>
        <taxon>Eukaryota</taxon>
        <taxon>Fungi</taxon>
        <taxon>Dikarya</taxon>
        <taxon>Ascomycota</taxon>
        <taxon>Pezizomycotina</taxon>
        <taxon>Leotiomycetes</taxon>
        <taxon>Helotiales</taxon>
        <taxon>Sclerotiniaceae</taxon>
        <taxon>Sclerotinia</taxon>
    </lineage>
</organism>
<dbReference type="OrthoDB" id="3473305at2759"/>
<sequence>MSSTRHPREMKEIMRESRSHKNLWINHPAINRSIPWLAPPGSRRLGGAAATTFHRFLDLPLELQRNIWEWYGRIHARTTPNVIKIFKHTKTELAQGPLPEGVKHRKSFTVSTRSQAVDYKLPPIFFVCRLSFRVAKELYEKEYQAIPMGTDDRQITYYNGDKDVVVLESFYILQEWRYNRQTDSEFKGLVPANLTQAAQEAIKRRINVRHLVVDGMTQSPLTQRLLGRFYDCKSIILGTNKKVRDRGFSTSEFHKADRLHLHACRDTLISYWTQEREGKFVREDYRGKETRSVVVEPSWDPSDTTISNPVLFFWDPYDIMDKVECSHPAIRRKHTEYADFKSPITFMNDLHFSHDHVRQFENPWRTYLG</sequence>
<dbReference type="InterPro" id="IPR045518">
    <property type="entry name" value="2EXR"/>
</dbReference>
<proteinExistence type="predicted"/>
<evidence type="ECO:0000313" key="2">
    <source>
        <dbReference type="EMBL" id="KAJ8059801.1"/>
    </source>
</evidence>
<accession>A0A9X0ABR2</accession>
<evidence type="ECO:0000259" key="1">
    <source>
        <dbReference type="Pfam" id="PF20150"/>
    </source>
</evidence>
<dbReference type="Proteomes" id="UP001152300">
    <property type="component" value="Unassembled WGS sequence"/>
</dbReference>
<reference evidence="2" key="1">
    <citation type="submission" date="2022-11" db="EMBL/GenBank/DDBJ databases">
        <title>Genome Resource of Sclerotinia nivalis Strain SnTB1, a Plant Pathogen Isolated from American Ginseng.</title>
        <authorList>
            <person name="Fan S."/>
        </authorList>
    </citation>
    <scope>NUCLEOTIDE SEQUENCE</scope>
    <source>
        <strain evidence="2">SnTB1</strain>
    </source>
</reference>
<gene>
    <name evidence="2" type="ORF">OCU04_011432</name>
</gene>
<dbReference type="Pfam" id="PF20150">
    <property type="entry name" value="2EXR"/>
    <property type="match status" value="1"/>
</dbReference>
<dbReference type="PANTHER" id="PTHR35910">
    <property type="entry name" value="2EXR DOMAIN-CONTAINING PROTEIN"/>
    <property type="match status" value="1"/>
</dbReference>
<comment type="caution">
    <text evidence="2">The sequence shown here is derived from an EMBL/GenBank/DDBJ whole genome shotgun (WGS) entry which is preliminary data.</text>
</comment>
<feature type="domain" description="2EXR" evidence="1">
    <location>
        <begin position="53"/>
        <end position="165"/>
    </location>
</feature>
<keyword evidence="3" id="KW-1185">Reference proteome</keyword>
<evidence type="ECO:0000313" key="3">
    <source>
        <dbReference type="Proteomes" id="UP001152300"/>
    </source>
</evidence>
<name>A0A9X0ABR2_9HELO</name>
<dbReference type="AlphaFoldDB" id="A0A9X0ABR2"/>